<evidence type="ECO:0000313" key="2">
    <source>
        <dbReference type="EMBL" id="QBK90448.1"/>
    </source>
</evidence>
<gene>
    <name evidence="2" type="ORF">LCPAC103_01290</name>
</gene>
<feature type="compositionally biased region" description="Polar residues" evidence="1">
    <location>
        <begin position="306"/>
        <end position="328"/>
    </location>
</feature>
<name>A0A481Z3H4_9VIRU</name>
<sequence>MYLDQSYWNCQNPEFLEMAQLVTDPYWQEKLLLAAKGKFPKKVSYRNGEIRFRKNSSMATEKLPKDPVDAATLVIQFIRKFTGLSSELDKRENLRQLSSVSSRYIPIRDCSWKHIKGKGSKIDIMNRYSREIATAMSLTELQRCQLLKTIQCGLICGQLSNDHVIMKVGRINQITGLYYDDSTATFKLDPRLAPYKPSKPVDSRVVIDLRESYVKRRTSAKGMPVIGNAIKSIVDYFTWQLSMEEAARTPVGPTFIIVDINVPDYSSDTSPNSIEPEPQYYIESSNEQSPPKDVLEAIDMIESMPDNWTGSPDSYDNSTSRSSIEGYR</sequence>
<accession>A0A481Z3H4</accession>
<evidence type="ECO:0000256" key="1">
    <source>
        <dbReference type="SAM" id="MobiDB-lite"/>
    </source>
</evidence>
<protein>
    <submittedName>
        <fullName evidence="2">Uncharacterized protein</fullName>
    </submittedName>
</protein>
<feature type="region of interest" description="Disordered" evidence="1">
    <location>
        <begin position="266"/>
        <end position="328"/>
    </location>
</feature>
<proteinExistence type="predicted"/>
<organism evidence="2">
    <name type="scientific">Pithovirus LCPAC103</name>
    <dbReference type="NCBI Taxonomy" id="2506588"/>
    <lineage>
        <taxon>Viruses</taxon>
        <taxon>Pithoviruses</taxon>
    </lineage>
</organism>
<dbReference type="EMBL" id="MK500486">
    <property type="protein sequence ID" value="QBK90448.1"/>
    <property type="molecule type" value="Genomic_DNA"/>
</dbReference>
<reference evidence="2" key="1">
    <citation type="journal article" date="2019" name="MBio">
        <title>Virus Genomes from Deep Sea Sediments Expand the Ocean Megavirome and Support Independent Origins of Viral Gigantism.</title>
        <authorList>
            <person name="Backstrom D."/>
            <person name="Yutin N."/>
            <person name="Jorgensen S.L."/>
            <person name="Dharamshi J."/>
            <person name="Homa F."/>
            <person name="Zaremba-Niedwiedzka K."/>
            <person name="Spang A."/>
            <person name="Wolf Y.I."/>
            <person name="Koonin E.V."/>
            <person name="Ettema T.J."/>
        </authorList>
    </citation>
    <scope>NUCLEOTIDE SEQUENCE</scope>
</reference>